<feature type="transmembrane region" description="Helical" evidence="1">
    <location>
        <begin position="80"/>
        <end position="109"/>
    </location>
</feature>
<name>A0A919C9B3_9ACTN</name>
<comment type="caution">
    <text evidence="2">The sequence shown here is derived from an EMBL/GenBank/DDBJ whole genome shotgun (WGS) entry which is preliminary data.</text>
</comment>
<feature type="transmembrane region" description="Helical" evidence="1">
    <location>
        <begin position="21"/>
        <end position="41"/>
    </location>
</feature>
<proteinExistence type="predicted"/>
<reference evidence="2" key="2">
    <citation type="submission" date="2020-09" db="EMBL/GenBank/DDBJ databases">
        <authorList>
            <person name="Sun Q."/>
            <person name="Ohkuma M."/>
        </authorList>
    </citation>
    <scope>NUCLEOTIDE SEQUENCE</scope>
    <source>
        <strain evidence="2">JCM 4637</strain>
    </source>
</reference>
<sequence>MSETTAIHQVSEQDLLRRRHTWLLTGAAALLALLLAAGVQAGQDGGLLWVARAFDHPLVITLAILGLLERAAYVGLNHPVARALAIALGLLTGLITLVSVTYVLVMGLWSTTVSSENAPGRTDRRVVVESVPGILDPLWEAYVFEGAGPFQRHWKLGFFNGDDPDNELTDATWSGPSQVRIVTGDGHAHLIDLDPESGRPTRPLNRG</sequence>
<dbReference type="Proteomes" id="UP000638353">
    <property type="component" value="Unassembled WGS sequence"/>
</dbReference>
<dbReference type="AlphaFoldDB" id="A0A919C9B3"/>
<evidence type="ECO:0000313" key="2">
    <source>
        <dbReference type="EMBL" id="GHC90717.1"/>
    </source>
</evidence>
<dbReference type="RefSeq" id="WP_189823625.1">
    <property type="nucleotide sequence ID" value="NZ_BMVC01000004.1"/>
</dbReference>
<dbReference type="EMBL" id="BMVC01000004">
    <property type="protein sequence ID" value="GHC90717.1"/>
    <property type="molecule type" value="Genomic_DNA"/>
</dbReference>
<gene>
    <name evidence="2" type="ORF">GCM10010334_24940</name>
</gene>
<protein>
    <submittedName>
        <fullName evidence="2">Uncharacterized protein</fullName>
    </submittedName>
</protein>
<evidence type="ECO:0000256" key="1">
    <source>
        <dbReference type="SAM" id="Phobius"/>
    </source>
</evidence>
<keyword evidence="1" id="KW-0812">Transmembrane</keyword>
<keyword evidence="1" id="KW-1133">Transmembrane helix</keyword>
<keyword evidence="1" id="KW-0472">Membrane</keyword>
<organism evidence="2 3">
    <name type="scientific">Streptomyces finlayi</name>
    <dbReference type="NCBI Taxonomy" id="67296"/>
    <lineage>
        <taxon>Bacteria</taxon>
        <taxon>Bacillati</taxon>
        <taxon>Actinomycetota</taxon>
        <taxon>Actinomycetes</taxon>
        <taxon>Kitasatosporales</taxon>
        <taxon>Streptomycetaceae</taxon>
        <taxon>Streptomyces</taxon>
    </lineage>
</organism>
<reference evidence="2" key="1">
    <citation type="journal article" date="2014" name="Int. J. Syst. Evol. Microbiol.">
        <title>Complete genome sequence of Corynebacterium casei LMG S-19264T (=DSM 44701T), isolated from a smear-ripened cheese.</title>
        <authorList>
            <consortium name="US DOE Joint Genome Institute (JGI-PGF)"/>
            <person name="Walter F."/>
            <person name="Albersmeier A."/>
            <person name="Kalinowski J."/>
            <person name="Ruckert C."/>
        </authorList>
    </citation>
    <scope>NUCLEOTIDE SEQUENCE</scope>
    <source>
        <strain evidence="2">JCM 4637</strain>
    </source>
</reference>
<evidence type="ECO:0000313" key="3">
    <source>
        <dbReference type="Proteomes" id="UP000638353"/>
    </source>
</evidence>
<feature type="transmembrane region" description="Helical" evidence="1">
    <location>
        <begin position="47"/>
        <end position="68"/>
    </location>
</feature>
<accession>A0A919C9B3</accession>